<dbReference type="HOGENOM" id="CLU_153788_0_4_11"/>
<gene>
    <name evidence="3" type="ordered locus">Jden_0752</name>
</gene>
<dbReference type="Proteomes" id="UP000000628">
    <property type="component" value="Chromosome"/>
</dbReference>
<dbReference type="CDD" id="cd00093">
    <property type="entry name" value="HTH_XRE"/>
    <property type="match status" value="1"/>
</dbReference>
<dbReference type="AlphaFoldDB" id="C7R1U7"/>
<evidence type="ECO:0000313" key="3">
    <source>
        <dbReference type="EMBL" id="ACV08415.1"/>
    </source>
</evidence>
<feature type="domain" description="HTH cro/C1-type" evidence="2">
    <location>
        <begin position="10"/>
        <end position="62"/>
    </location>
</feature>
<dbReference type="KEGG" id="jde:Jden_0752"/>
<dbReference type="eggNOG" id="COG1396">
    <property type="taxonomic scope" value="Bacteria"/>
</dbReference>
<evidence type="ECO:0000313" key="4">
    <source>
        <dbReference type="Proteomes" id="UP000000628"/>
    </source>
</evidence>
<feature type="region of interest" description="Disordered" evidence="1">
    <location>
        <begin position="79"/>
        <end position="102"/>
    </location>
</feature>
<dbReference type="SUPFAM" id="SSF47413">
    <property type="entry name" value="lambda repressor-like DNA-binding domains"/>
    <property type="match status" value="1"/>
</dbReference>
<reference evidence="3 4" key="1">
    <citation type="journal article" date="2009" name="Stand. Genomic Sci.">
        <title>Complete genome sequence of Jonesia denitrificans type strain (Prevot 55134).</title>
        <authorList>
            <person name="Pukall R."/>
            <person name="Gehrich-Schroter G."/>
            <person name="Lapidus A."/>
            <person name="Nolan M."/>
            <person name="Glavina Del Rio T."/>
            <person name="Lucas S."/>
            <person name="Chen F."/>
            <person name="Tice H."/>
            <person name="Pitluck S."/>
            <person name="Cheng J.F."/>
            <person name="Copeland A."/>
            <person name="Saunders E."/>
            <person name="Brettin T."/>
            <person name="Detter J.C."/>
            <person name="Bruce D."/>
            <person name="Goodwin L."/>
            <person name="Pati A."/>
            <person name="Ivanova N."/>
            <person name="Mavromatis K."/>
            <person name="Ovchinnikova G."/>
            <person name="Chen A."/>
            <person name="Palaniappan K."/>
            <person name="Land M."/>
            <person name="Hauser L."/>
            <person name="Chang Y.J."/>
            <person name="Jeffries C.D."/>
            <person name="Chain P."/>
            <person name="Goker M."/>
            <person name="Bristow J."/>
            <person name="Eisen J.A."/>
            <person name="Markowitz V."/>
            <person name="Hugenholtz P."/>
            <person name="Kyrpides N.C."/>
            <person name="Klenk H.P."/>
            <person name="Han C."/>
        </authorList>
    </citation>
    <scope>NUCLEOTIDE SEQUENCE [LARGE SCALE GENOMIC DNA]</scope>
    <source>
        <strain evidence="4">ATCC 14870 / DSM 20603 / BCRC 15368 / CIP 55.134 / JCM 11481 / NBRC 15587 / NCTC 10816 / Prevot 55134</strain>
    </source>
</reference>
<dbReference type="Gene3D" id="1.10.260.40">
    <property type="entry name" value="lambda repressor-like DNA-binding domains"/>
    <property type="match status" value="1"/>
</dbReference>
<accession>C7R1U7</accession>
<sequence length="102" mass="11433">MNEEEFGAHVRRARLIEDLSQQEVADRANITRATLTKLETGHGSSLKTLIKVLRALGRDDWLGTLEPIPDISPLRLAREAAGIAEPRRASRRRPSPPRTNPF</sequence>
<evidence type="ECO:0000259" key="2">
    <source>
        <dbReference type="PROSITE" id="PS50943"/>
    </source>
</evidence>
<proteinExistence type="predicted"/>
<dbReference type="SMART" id="SM00530">
    <property type="entry name" value="HTH_XRE"/>
    <property type="match status" value="1"/>
</dbReference>
<dbReference type="OrthoDB" id="6637137at2"/>
<dbReference type="PROSITE" id="PS50943">
    <property type="entry name" value="HTH_CROC1"/>
    <property type="match status" value="1"/>
</dbReference>
<dbReference type="GO" id="GO:0003677">
    <property type="term" value="F:DNA binding"/>
    <property type="evidence" value="ECO:0007669"/>
    <property type="project" value="InterPro"/>
</dbReference>
<dbReference type="Pfam" id="PF01381">
    <property type="entry name" value="HTH_3"/>
    <property type="match status" value="1"/>
</dbReference>
<name>C7R1U7_JONDD</name>
<keyword evidence="4" id="KW-1185">Reference proteome</keyword>
<protein>
    <submittedName>
        <fullName evidence="3">Transcriptional regulator, XRE family</fullName>
    </submittedName>
</protein>
<organism evidence="3 4">
    <name type="scientific">Jonesia denitrificans (strain ATCC 14870 / DSM 20603 / BCRC 15368 / CIP 55.134 / JCM 11481 / NBRC 15587 / NCTC 10816 / Prevot 55134)</name>
    <name type="common">Listeria denitrificans</name>
    <dbReference type="NCBI Taxonomy" id="471856"/>
    <lineage>
        <taxon>Bacteria</taxon>
        <taxon>Bacillati</taxon>
        <taxon>Actinomycetota</taxon>
        <taxon>Actinomycetes</taxon>
        <taxon>Micrococcales</taxon>
        <taxon>Jonesiaceae</taxon>
        <taxon>Jonesia</taxon>
    </lineage>
</organism>
<dbReference type="InterPro" id="IPR010982">
    <property type="entry name" value="Lambda_DNA-bd_dom_sf"/>
</dbReference>
<dbReference type="InterPro" id="IPR001387">
    <property type="entry name" value="Cro/C1-type_HTH"/>
</dbReference>
<evidence type="ECO:0000256" key="1">
    <source>
        <dbReference type="SAM" id="MobiDB-lite"/>
    </source>
</evidence>
<dbReference type="EMBL" id="CP001706">
    <property type="protein sequence ID" value="ACV08415.1"/>
    <property type="molecule type" value="Genomic_DNA"/>
</dbReference>